<accession>A0A0G0Z3S3</accession>
<dbReference type="Proteomes" id="UP000033854">
    <property type="component" value="Unassembled WGS sequence"/>
</dbReference>
<dbReference type="EMBL" id="LCDA01000001">
    <property type="protein sequence ID" value="KKS43385.1"/>
    <property type="molecule type" value="Genomic_DNA"/>
</dbReference>
<evidence type="ECO:0000313" key="1">
    <source>
        <dbReference type="EMBL" id="KKS43385.1"/>
    </source>
</evidence>
<sequence length="215" mass="24119">MRNKEAETNKEMGSEKLVYLLPPVRNVTEEQALTIAEYAKSLDVPEIRLFNPVRDAPQQDATGYNIVMAELGFLHEAAKSGGRVDILWNAGDIPSEGSRVDIGIALALGLNLNLIHIFNKENPTGPQICFKMINGMYAENLEQVKRAIQNSDQVLIDWDVEMKTEEQEWQRIFLGIALGEMTKNPSLKIKLGNVVGIDPPEKKSYIKVVKEIESR</sequence>
<protein>
    <submittedName>
        <fullName evidence="1">Uncharacterized protein</fullName>
    </submittedName>
</protein>
<evidence type="ECO:0000313" key="2">
    <source>
        <dbReference type="Proteomes" id="UP000033854"/>
    </source>
</evidence>
<dbReference type="AlphaFoldDB" id="A0A0G0Z3S3"/>
<gene>
    <name evidence="1" type="ORF">UV06_C0001G0119</name>
</gene>
<name>A0A0G0Z3S3_9BACT</name>
<proteinExistence type="predicted"/>
<reference evidence="1 2" key="1">
    <citation type="journal article" date="2015" name="Nature">
        <title>rRNA introns, odd ribosomes, and small enigmatic genomes across a large radiation of phyla.</title>
        <authorList>
            <person name="Brown C.T."/>
            <person name="Hug L.A."/>
            <person name="Thomas B.C."/>
            <person name="Sharon I."/>
            <person name="Castelle C.J."/>
            <person name="Singh A."/>
            <person name="Wilkins M.J."/>
            <person name="Williams K.H."/>
            <person name="Banfield J.F."/>
        </authorList>
    </citation>
    <scope>NUCLEOTIDE SEQUENCE [LARGE SCALE GENOMIC DNA]</scope>
</reference>
<comment type="caution">
    <text evidence="1">The sequence shown here is derived from an EMBL/GenBank/DDBJ whole genome shotgun (WGS) entry which is preliminary data.</text>
</comment>
<organism evidence="1 2">
    <name type="scientific">Candidatus Collierbacteria bacterium GW2011_GWA2_42_17</name>
    <dbReference type="NCBI Taxonomy" id="1618378"/>
    <lineage>
        <taxon>Bacteria</taxon>
        <taxon>Candidatus Collieribacteriota</taxon>
    </lineage>
</organism>